<dbReference type="AlphaFoldDB" id="A0A450YWJ8"/>
<accession>A0A450YWJ8</accession>
<evidence type="ECO:0000259" key="1">
    <source>
        <dbReference type="Pfam" id="PF04754"/>
    </source>
</evidence>
<proteinExistence type="predicted"/>
<sequence length="116" mass="13736">MNFFLASRRGAYIFFRCIKSTPHDKVGWQLLKYIVEILKQWEKENPKWENLPAIVSFVFYHGATKWKIPNEFLHLVDAEESWHPYFGIFSFRFWISGESQIGSCPKTAAYKLGSWP</sequence>
<feature type="domain" description="Transposase (putative) YhgA-like" evidence="1">
    <location>
        <begin position="11"/>
        <end position="82"/>
    </location>
</feature>
<name>A0A450YWJ8_9GAMM</name>
<dbReference type="InterPro" id="IPR006842">
    <property type="entry name" value="Transposase_31"/>
</dbReference>
<gene>
    <name evidence="2" type="ORF">BECKTC1821E_GA0114239_105612</name>
</gene>
<protein>
    <submittedName>
        <fullName evidence="2">Transposase, YhgA-like</fullName>
    </submittedName>
</protein>
<reference evidence="2" key="1">
    <citation type="submission" date="2019-02" db="EMBL/GenBank/DDBJ databases">
        <authorList>
            <person name="Gruber-Vodicka R. H."/>
            <person name="Seah K. B. B."/>
        </authorList>
    </citation>
    <scope>NUCLEOTIDE SEQUENCE</scope>
    <source>
        <strain evidence="2">BECK_BZ125</strain>
    </source>
</reference>
<evidence type="ECO:0000313" key="2">
    <source>
        <dbReference type="EMBL" id="VFK45893.1"/>
    </source>
</evidence>
<dbReference type="Pfam" id="PF04754">
    <property type="entry name" value="Transposase_31"/>
    <property type="match status" value="1"/>
</dbReference>
<dbReference type="EMBL" id="CAADFT010000056">
    <property type="protein sequence ID" value="VFK45893.1"/>
    <property type="molecule type" value="Genomic_DNA"/>
</dbReference>
<organism evidence="2">
    <name type="scientific">Candidatus Kentrum sp. TC</name>
    <dbReference type="NCBI Taxonomy" id="2126339"/>
    <lineage>
        <taxon>Bacteria</taxon>
        <taxon>Pseudomonadati</taxon>
        <taxon>Pseudomonadota</taxon>
        <taxon>Gammaproteobacteria</taxon>
        <taxon>Candidatus Kentrum</taxon>
    </lineage>
</organism>